<reference evidence="2" key="2">
    <citation type="submission" date="2020-09" db="EMBL/GenBank/DDBJ databases">
        <authorList>
            <person name="Sun Q."/>
            <person name="Zhou Y."/>
        </authorList>
    </citation>
    <scope>NUCLEOTIDE SEQUENCE</scope>
    <source>
        <strain evidence="2">CGMCC 4.7430</strain>
    </source>
</reference>
<proteinExistence type="predicted"/>
<evidence type="ECO:0008006" key="4">
    <source>
        <dbReference type="Google" id="ProtNLM"/>
    </source>
</evidence>
<dbReference type="PANTHER" id="PTHR36974:SF1">
    <property type="entry name" value="DOXX FAMILY MEMBRANE PROTEIN"/>
    <property type="match status" value="1"/>
</dbReference>
<dbReference type="EMBL" id="BMNK01000032">
    <property type="protein sequence ID" value="GGP18709.1"/>
    <property type="molecule type" value="Genomic_DNA"/>
</dbReference>
<keyword evidence="1" id="KW-0812">Transmembrane</keyword>
<dbReference type="PANTHER" id="PTHR36974">
    <property type="entry name" value="MEMBRANE PROTEIN-RELATED"/>
    <property type="match status" value="1"/>
</dbReference>
<keyword evidence="1" id="KW-0472">Membrane</keyword>
<feature type="transmembrane region" description="Helical" evidence="1">
    <location>
        <begin position="76"/>
        <end position="94"/>
    </location>
</feature>
<accession>A0A918EAD8</accession>
<dbReference type="AlphaFoldDB" id="A0A918EAD8"/>
<organism evidence="2 3">
    <name type="scientific">Nonomuraea glycinis</name>
    <dbReference type="NCBI Taxonomy" id="2047744"/>
    <lineage>
        <taxon>Bacteria</taxon>
        <taxon>Bacillati</taxon>
        <taxon>Actinomycetota</taxon>
        <taxon>Actinomycetes</taxon>
        <taxon>Streptosporangiales</taxon>
        <taxon>Streptosporangiaceae</taxon>
        <taxon>Nonomuraea</taxon>
    </lineage>
</organism>
<dbReference type="RefSeq" id="WP_189145094.1">
    <property type="nucleotide sequence ID" value="NZ_BMNK01000032.1"/>
</dbReference>
<keyword evidence="3" id="KW-1185">Reference proteome</keyword>
<reference evidence="2" key="1">
    <citation type="journal article" date="2014" name="Int. J. Syst. Evol. Microbiol.">
        <title>Complete genome sequence of Corynebacterium casei LMG S-19264T (=DSM 44701T), isolated from a smear-ripened cheese.</title>
        <authorList>
            <consortium name="US DOE Joint Genome Institute (JGI-PGF)"/>
            <person name="Walter F."/>
            <person name="Albersmeier A."/>
            <person name="Kalinowski J."/>
            <person name="Ruckert C."/>
        </authorList>
    </citation>
    <scope>NUCLEOTIDE SEQUENCE</scope>
    <source>
        <strain evidence="2">CGMCC 4.7430</strain>
    </source>
</reference>
<dbReference type="Proteomes" id="UP000660745">
    <property type="component" value="Unassembled WGS sequence"/>
</dbReference>
<comment type="caution">
    <text evidence="2">The sequence shown here is derived from an EMBL/GenBank/DDBJ whole genome shotgun (WGS) entry which is preliminary data.</text>
</comment>
<protein>
    <recommendedName>
        <fullName evidence="4">DoxX family membrane protein</fullName>
    </recommendedName>
</protein>
<evidence type="ECO:0000256" key="1">
    <source>
        <dbReference type="SAM" id="Phobius"/>
    </source>
</evidence>
<keyword evidence="1" id="KW-1133">Transmembrane helix</keyword>
<feature type="transmembrane region" description="Helical" evidence="1">
    <location>
        <begin position="6"/>
        <end position="23"/>
    </location>
</feature>
<sequence length="167" mass="17584">MFVVIGVLAVSLLVFRLLGVLGVRRFATWRVSAAHALAAMLVVTASAHFVPAGVTFMPNHGDMVNMVPPFVPFPSLMVYASGVLELLGAAGLVLTGTRRAAGISLAVLFVLLLPANIYAALSDASFNGGTATPLWLRIPEQVLYIAIALWAARVVSPAPAARDHVRV</sequence>
<gene>
    <name evidence="2" type="ORF">GCM10012278_91800</name>
</gene>
<feature type="transmembrane region" description="Helical" evidence="1">
    <location>
        <begin position="101"/>
        <end position="121"/>
    </location>
</feature>
<evidence type="ECO:0000313" key="2">
    <source>
        <dbReference type="EMBL" id="GGP18709.1"/>
    </source>
</evidence>
<feature type="transmembrane region" description="Helical" evidence="1">
    <location>
        <begin position="35"/>
        <end position="56"/>
    </location>
</feature>
<name>A0A918EAD8_9ACTN</name>
<evidence type="ECO:0000313" key="3">
    <source>
        <dbReference type="Proteomes" id="UP000660745"/>
    </source>
</evidence>